<feature type="compositionally biased region" description="Basic and acidic residues" evidence="1">
    <location>
        <begin position="280"/>
        <end position="293"/>
    </location>
</feature>
<feature type="compositionally biased region" description="Low complexity" evidence="1">
    <location>
        <begin position="198"/>
        <end position="207"/>
    </location>
</feature>
<gene>
    <name evidence="2" type="ORF">AVDCRST_MAG85-1918</name>
</gene>
<feature type="compositionally biased region" description="Basic and acidic residues" evidence="1">
    <location>
        <begin position="69"/>
        <end position="86"/>
    </location>
</feature>
<feature type="non-terminal residue" evidence="2">
    <location>
        <position position="1"/>
    </location>
</feature>
<feature type="compositionally biased region" description="Basic and acidic residues" evidence="1">
    <location>
        <begin position="341"/>
        <end position="364"/>
    </location>
</feature>
<protein>
    <submittedName>
        <fullName evidence="2">Mrp protein homolog</fullName>
    </submittedName>
</protein>
<feature type="compositionally biased region" description="Basic and acidic residues" evidence="1">
    <location>
        <begin position="239"/>
        <end position="269"/>
    </location>
</feature>
<organism evidence="2">
    <name type="scientific">uncultured Solirubrobacteraceae bacterium</name>
    <dbReference type="NCBI Taxonomy" id="1162706"/>
    <lineage>
        <taxon>Bacteria</taxon>
        <taxon>Bacillati</taxon>
        <taxon>Actinomycetota</taxon>
        <taxon>Thermoleophilia</taxon>
        <taxon>Solirubrobacterales</taxon>
        <taxon>Solirubrobacteraceae</taxon>
        <taxon>environmental samples</taxon>
    </lineage>
</organism>
<feature type="compositionally biased region" description="Basic residues" evidence="1">
    <location>
        <begin position="34"/>
        <end position="43"/>
    </location>
</feature>
<feature type="compositionally biased region" description="Basic residues" evidence="1">
    <location>
        <begin position="94"/>
        <end position="103"/>
    </location>
</feature>
<accession>A0A6J4SRY1</accession>
<reference evidence="2" key="1">
    <citation type="submission" date="2020-02" db="EMBL/GenBank/DDBJ databases">
        <authorList>
            <person name="Meier V. D."/>
        </authorList>
    </citation>
    <scope>NUCLEOTIDE SEQUENCE</scope>
    <source>
        <strain evidence="2">AVDCRST_MAG85</strain>
    </source>
</reference>
<dbReference type="EMBL" id="CADCVT010000208">
    <property type="protein sequence ID" value="CAA9503652.1"/>
    <property type="molecule type" value="Genomic_DNA"/>
</dbReference>
<feature type="region of interest" description="Disordered" evidence="1">
    <location>
        <begin position="1"/>
        <end position="385"/>
    </location>
</feature>
<dbReference type="AlphaFoldDB" id="A0A6J4SRY1"/>
<proteinExistence type="predicted"/>
<evidence type="ECO:0000313" key="2">
    <source>
        <dbReference type="EMBL" id="CAA9503652.1"/>
    </source>
</evidence>
<sequence length="385" mass="44121">AESGPDPRGAPRRHRPRAARQHRRAGHGPLDRRARGRERRRHGLAHDAGLPDPQPLRDRRPRRRRRTRGRDPRRGQLRRPQRDAEGRAAAQARPPRRAARGRARPGGQRPVRRLRQGRRRQVDADRQPRRRARGRGQEGRRARRRRLGLLDPAHARPRRRPATGQRAPQDRAAGVQRHQGDVDRLLRAGGLRGRLARADAAQGAHPVPRGRRVGRARPPARRPPAGHRRRVDDALAAPARREVPHRHDPAADRPEGRPPCRRDGEQGRPRDRRRRREHVRLHDAGRRALPDLRRGRRSGAGRRARRPAHRQGPADHAAARAGRRRGAARRHRPRRRRRRRDPPGRARDHRDDPAAASRARDVAGRRRPAHGARADERHGAPHGRL</sequence>
<feature type="compositionally biased region" description="Low complexity" evidence="1">
    <location>
        <begin position="310"/>
        <end position="320"/>
    </location>
</feature>
<feature type="compositionally biased region" description="Basic residues" evidence="1">
    <location>
        <begin position="270"/>
        <end position="279"/>
    </location>
</feature>
<feature type="compositionally biased region" description="Basic residues" evidence="1">
    <location>
        <begin position="321"/>
        <end position="340"/>
    </location>
</feature>
<feature type="compositionally biased region" description="Basic residues" evidence="1">
    <location>
        <begin position="110"/>
        <end position="119"/>
    </location>
</feature>
<evidence type="ECO:0000256" key="1">
    <source>
        <dbReference type="SAM" id="MobiDB-lite"/>
    </source>
</evidence>
<feature type="compositionally biased region" description="Basic residues" evidence="1">
    <location>
        <begin position="208"/>
        <end position="229"/>
    </location>
</feature>
<feature type="compositionally biased region" description="Basic residues" evidence="1">
    <location>
        <begin position="10"/>
        <end position="26"/>
    </location>
</feature>
<feature type="compositionally biased region" description="Basic residues" evidence="1">
    <location>
        <begin position="294"/>
        <end position="309"/>
    </location>
</feature>
<feature type="non-terminal residue" evidence="2">
    <location>
        <position position="385"/>
    </location>
</feature>
<name>A0A6J4SRY1_9ACTN</name>
<feature type="compositionally biased region" description="Basic residues" evidence="1">
    <location>
        <begin position="59"/>
        <end position="68"/>
    </location>
</feature>